<accession>A0A915JC17</accession>
<dbReference type="Proteomes" id="UP000887565">
    <property type="component" value="Unplaced"/>
</dbReference>
<keyword evidence="1" id="KW-0732">Signal</keyword>
<reference evidence="3" key="1">
    <citation type="submission" date="2022-11" db="UniProtKB">
        <authorList>
            <consortium name="WormBaseParasite"/>
        </authorList>
    </citation>
    <scope>IDENTIFICATION</scope>
</reference>
<dbReference type="AlphaFoldDB" id="A0A915JC17"/>
<feature type="signal peptide" evidence="1">
    <location>
        <begin position="1"/>
        <end position="18"/>
    </location>
</feature>
<protein>
    <submittedName>
        <fullName evidence="3">Uncharacterized protein</fullName>
    </submittedName>
</protein>
<evidence type="ECO:0000313" key="3">
    <source>
        <dbReference type="WBParaSite" id="nRc.2.0.1.t24019-RA"/>
    </source>
</evidence>
<evidence type="ECO:0000256" key="1">
    <source>
        <dbReference type="SAM" id="SignalP"/>
    </source>
</evidence>
<feature type="chain" id="PRO_5037893217" evidence="1">
    <location>
        <begin position="19"/>
        <end position="145"/>
    </location>
</feature>
<dbReference type="WBParaSite" id="nRc.2.0.1.t24019-RA">
    <property type="protein sequence ID" value="nRc.2.0.1.t24019-RA"/>
    <property type="gene ID" value="nRc.2.0.1.g24019"/>
</dbReference>
<name>A0A915JC17_ROMCU</name>
<evidence type="ECO:0000313" key="2">
    <source>
        <dbReference type="Proteomes" id="UP000887565"/>
    </source>
</evidence>
<sequence length="145" mass="16614">MKIFIVVLVIGRIYACMAESFWHDKDDCQQLCLEMENHRPFTKTVTFTSCMHDGVDKRSSNAMEKLFCIKEIKRGTFYYVSNVASRCGNNNRSKPIAARNEALNKCKRIWAQCADECSTDCYHDAVLDDTPQIGPKMWPKSVSCN</sequence>
<organism evidence="2 3">
    <name type="scientific">Romanomermis culicivorax</name>
    <name type="common">Nematode worm</name>
    <dbReference type="NCBI Taxonomy" id="13658"/>
    <lineage>
        <taxon>Eukaryota</taxon>
        <taxon>Metazoa</taxon>
        <taxon>Ecdysozoa</taxon>
        <taxon>Nematoda</taxon>
        <taxon>Enoplea</taxon>
        <taxon>Dorylaimia</taxon>
        <taxon>Mermithida</taxon>
        <taxon>Mermithoidea</taxon>
        <taxon>Mermithidae</taxon>
        <taxon>Romanomermis</taxon>
    </lineage>
</organism>
<proteinExistence type="predicted"/>
<keyword evidence="2" id="KW-1185">Reference proteome</keyword>